<evidence type="ECO:0000313" key="2">
    <source>
        <dbReference type="Proteomes" id="UP001194468"/>
    </source>
</evidence>
<dbReference type="EMBL" id="WHUW01000018">
    <property type="protein sequence ID" value="KAF8437519.1"/>
    <property type="molecule type" value="Genomic_DNA"/>
</dbReference>
<comment type="caution">
    <text evidence="1">The sequence shown here is derived from an EMBL/GenBank/DDBJ whole genome shotgun (WGS) entry which is preliminary data.</text>
</comment>
<reference evidence="1" key="1">
    <citation type="submission" date="2019-10" db="EMBL/GenBank/DDBJ databases">
        <authorList>
            <consortium name="DOE Joint Genome Institute"/>
            <person name="Kuo A."/>
            <person name="Miyauchi S."/>
            <person name="Kiss E."/>
            <person name="Drula E."/>
            <person name="Kohler A."/>
            <person name="Sanchez-Garcia M."/>
            <person name="Andreopoulos B."/>
            <person name="Barry K.W."/>
            <person name="Bonito G."/>
            <person name="Buee M."/>
            <person name="Carver A."/>
            <person name="Chen C."/>
            <person name="Cichocki N."/>
            <person name="Clum A."/>
            <person name="Culley D."/>
            <person name="Crous P.W."/>
            <person name="Fauchery L."/>
            <person name="Girlanda M."/>
            <person name="Hayes R."/>
            <person name="Keri Z."/>
            <person name="LaButti K."/>
            <person name="Lipzen A."/>
            <person name="Lombard V."/>
            <person name="Magnuson J."/>
            <person name="Maillard F."/>
            <person name="Morin E."/>
            <person name="Murat C."/>
            <person name="Nolan M."/>
            <person name="Ohm R."/>
            <person name="Pangilinan J."/>
            <person name="Pereira M."/>
            <person name="Perotto S."/>
            <person name="Peter M."/>
            <person name="Riley R."/>
            <person name="Sitrit Y."/>
            <person name="Stielow B."/>
            <person name="Szollosi G."/>
            <person name="Zifcakova L."/>
            <person name="Stursova M."/>
            <person name="Spatafora J.W."/>
            <person name="Tedersoo L."/>
            <person name="Vaario L.-M."/>
            <person name="Yamada A."/>
            <person name="Yan M."/>
            <person name="Wang P."/>
            <person name="Xu J."/>
            <person name="Bruns T."/>
            <person name="Baldrian P."/>
            <person name="Vilgalys R."/>
            <person name="Henrissat B."/>
            <person name="Grigoriev I.V."/>
            <person name="Hibbett D."/>
            <person name="Nagy L.G."/>
            <person name="Martin F.M."/>
        </authorList>
    </citation>
    <scope>NUCLEOTIDE SEQUENCE</scope>
    <source>
        <strain evidence="1">BED1</strain>
    </source>
</reference>
<reference evidence="1" key="2">
    <citation type="journal article" date="2020" name="Nat. Commun.">
        <title>Large-scale genome sequencing of mycorrhizal fungi provides insights into the early evolution of symbiotic traits.</title>
        <authorList>
            <person name="Miyauchi S."/>
            <person name="Kiss E."/>
            <person name="Kuo A."/>
            <person name="Drula E."/>
            <person name="Kohler A."/>
            <person name="Sanchez-Garcia M."/>
            <person name="Morin E."/>
            <person name="Andreopoulos B."/>
            <person name="Barry K.W."/>
            <person name="Bonito G."/>
            <person name="Buee M."/>
            <person name="Carver A."/>
            <person name="Chen C."/>
            <person name="Cichocki N."/>
            <person name="Clum A."/>
            <person name="Culley D."/>
            <person name="Crous P.W."/>
            <person name="Fauchery L."/>
            <person name="Girlanda M."/>
            <person name="Hayes R.D."/>
            <person name="Keri Z."/>
            <person name="LaButti K."/>
            <person name="Lipzen A."/>
            <person name="Lombard V."/>
            <person name="Magnuson J."/>
            <person name="Maillard F."/>
            <person name="Murat C."/>
            <person name="Nolan M."/>
            <person name="Ohm R.A."/>
            <person name="Pangilinan J."/>
            <person name="Pereira M.F."/>
            <person name="Perotto S."/>
            <person name="Peter M."/>
            <person name="Pfister S."/>
            <person name="Riley R."/>
            <person name="Sitrit Y."/>
            <person name="Stielow J.B."/>
            <person name="Szollosi G."/>
            <person name="Zifcakova L."/>
            <person name="Stursova M."/>
            <person name="Spatafora J.W."/>
            <person name="Tedersoo L."/>
            <person name="Vaario L.M."/>
            <person name="Yamada A."/>
            <person name="Yan M."/>
            <person name="Wang P."/>
            <person name="Xu J."/>
            <person name="Bruns T."/>
            <person name="Baldrian P."/>
            <person name="Vilgalys R."/>
            <person name="Dunand C."/>
            <person name="Henrissat B."/>
            <person name="Grigoriev I.V."/>
            <person name="Hibbett D."/>
            <person name="Nagy L.G."/>
            <person name="Martin F.M."/>
        </authorList>
    </citation>
    <scope>NUCLEOTIDE SEQUENCE</scope>
    <source>
        <strain evidence="1">BED1</strain>
    </source>
</reference>
<evidence type="ECO:0000313" key="1">
    <source>
        <dbReference type="EMBL" id="KAF8437519.1"/>
    </source>
</evidence>
<sequence>MMTRVLAAFLAPSPQPRPGRSAQSPSLSYTYCPRMVDAVVMFLALSPRHSFIRSLFLRVLHHSIPHLGRVANHTVGPVSQPIHGCNVPAASRMFIQKDYWRWYDANDPYALHSLNIRLISSATYCGKGQHNFLGLQ</sequence>
<dbReference type="Proteomes" id="UP001194468">
    <property type="component" value="Unassembled WGS sequence"/>
</dbReference>
<organism evidence="1 2">
    <name type="scientific">Boletus edulis BED1</name>
    <dbReference type="NCBI Taxonomy" id="1328754"/>
    <lineage>
        <taxon>Eukaryota</taxon>
        <taxon>Fungi</taxon>
        <taxon>Dikarya</taxon>
        <taxon>Basidiomycota</taxon>
        <taxon>Agaricomycotina</taxon>
        <taxon>Agaricomycetes</taxon>
        <taxon>Agaricomycetidae</taxon>
        <taxon>Boletales</taxon>
        <taxon>Boletineae</taxon>
        <taxon>Boletaceae</taxon>
        <taxon>Boletoideae</taxon>
        <taxon>Boletus</taxon>
    </lineage>
</organism>
<name>A0AAD4GDV3_BOLED</name>
<protein>
    <submittedName>
        <fullName evidence="1">Uncharacterized protein</fullName>
    </submittedName>
</protein>
<accession>A0AAD4GDV3</accession>
<proteinExistence type="predicted"/>
<gene>
    <name evidence="1" type="ORF">L210DRAFT_502368</name>
</gene>
<keyword evidence="2" id="KW-1185">Reference proteome</keyword>
<dbReference type="AlphaFoldDB" id="A0AAD4GDV3"/>